<dbReference type="InterPro" id="IPR010349">
    <property type="entry name" value="Asparaginase_II"/>
</dbReference>
<evidence type="ECO:0000313" key="1">
    <source>
        <dbReference type="EMBL" id="MBE1497456.1"/>
    </source>
</evidence>
<dbReference type="EMBL" id="JADBEG010000001">
    <property type="protein sequence ID" value="MBE1497456.1"/>
    <property type="molecule type" value="Genomic_DNA"/>
</dbReference>
<gene>
    <name evidence="1" type="ORF">H4696_004556</name>
</gene>
<dbReference type="Proteomes" id="UP000631670">
    <property type="component" value="Unassembled WGS sequence"/>
</dbReference>
<sequence>MSHEPLVELVRDGLVEGVHHGSLVVLAPDGTTLFAAGDPDAAMYPRSTAKPLQATAMARLGLRLSPAGFAIAAASHSGEEMHLDAARDVLGGRSPDVLGNPADFPYDPVERDHWLATGRAPSRLAHNCSGKHAAMLATCELNGWRTEGYLDPAHPLQRAIAATVEDLTGRGIERVAVDGCGAPLFATTLRGLATAVSKIATAAPGTPEHLVADGIRRHPALVGGSRRDVTAVMRAVPGLIAKDGFEAVQVAALPDGTALAVKIADGGDRARYPVLAAALKLCGVDVPPGPDNLRFTGNLSVGSLR</sequence>
<organism evidence="1 2">
    <name type="scientific">Amycolatopsis lexingtonensis</name>
    <dbReference type="NCBI Taxonomy" id="218822"/>
    <lineage>
        <taxon>Bacteria</taxon>
        <taxon>Bacillati</taxon>
        <taxon>Actinomycetota</taxon>
        <taxon>Actinomycetes</taxon>
        <taxon>Pseudonocardiales</taxon>
        <taxon>Pseudonocardiaceae</taxon>
        <taxon>Amycolatopsis</taxon>
    </lineage>
</organism>
<dbReference type="PANTHER" id="PTHR42110">
    <property type="entry name" value="L-ASPARAGINASE, PUTATIVE (AFU_ORTHOLOGUE AFUA_3G11890)-RELATED"/>
    <property type="match status" value="1"/>
</dbReference>
<name>A0ABR9I2R5_9PSEU</name>
<reference evidence="1 2" key="1">
    <citation type="submission" date="2020-10" db="EMBL/GenBank/DDBJ databases">
        <title>Sequencing the genomes of 1000 actinobacteria strains.</title>
        <authorList>
            <person name="Klenk H.-P."/>
        </authorList>
    </citation>
    <scope>NUCLEOTIDE SEQUENCE [LARGE SCALE GENOMIC DNA]</scope>
    <source>
        <strain evidence="1 2">DSM 44653</strain>
    </source>
</reference>
<dbReference type="Pfam" id="PF06089">
    <property type="entry name" value="Asparaginase_II"/>
    <property type="match status" value="1"/>
</dbReference>
<dbReference type="PANTHER" id="PTHR42110:SF1">
    <property type="entry name" value="L-ASPARAGINASE, PUTATIVE (AFU_ORTHOLOGUE AFUA_3G11890)-RELATED"/>
    <property type="match status" value="1"/>
</dbReference>
<comment type="caution">
    <text evidence="1">The sequence shown here is derived from an EMBL/GenBank/DDBJ whole genome shotgun (WGS) entry which is preliminary data.</text>
</comment>
<evidence type="ECO:0000313" key="2">
    <source>
        <dbReference type="Proteomes" id="UP000631670"/>
    </source>
</evidence>
<keyword evidence="2" id="KW-1185">Reference proteome</keyword>
<protein>
    <submittedName>
        <fullName evidence="1">L-asparaginase II</fullName>
    </submittedName>
</protein>
<dbReference type="RefSeq" id="WP_086862055.1">
    <property type="nucleotide sequence ID" value="NZ_JADBEG010000001.1"/>
</dbReference>
<accession>A0ABR9I2R5</accession>
<proteinExistence type="predicted"/>